<feature type="short sequence motif" description="GXGXXG" evidence="2">
    <location>
        <begin position="24"/>
        <end position="29"/>
    </location>
</feature>
<keyword evidence="6" id="KW-1185">Reference proteome</keyword>
<evidence type="ECO:0000313" key="6">
    <source>
        <dbReference type="Proteomes" id="UP000800096"/>
    </source>
</evidence>
<dbReference type="GO" id="GO:0019369">
    <property type="term" value="P:arachidonate metabolic process"/>
    <property type="evidence" value="ECO:0007669"/>
    <property type="project" value="TreeGrafter"/>
</dbReference>
<keyword evidence="5" id="KW-0808">Transferase</keyword>
<dbReference type="OrthoDB" id="630895at2759"/>
<dbReference type="InterPro" id="IPR016035">
    <property type="entry name" value="Acyl_Trfase/lysoPLipase"/>
</dbReference>
<dbReference type="GO" id="GO:0016020">
    <property type="term" value="C:membrane"/>
    <property type="evidence" value="ECO:0007669"/>
    <property type="project" value="TreeGrafter"/>
</dbReference>
<feature type="compositionally biased region" description="Pro residues" evidence="3">
    <location>
        <begin position="443"/>
        <end position="454"/>
    </location>
</feature>
<evidence type="ECO:0000256" key="1">
    <source>
        <dbReference type="ARBA" id="ARBA00023098"/>
    </source>
</evidence>
<feature type="compositionally biased region" description="Pro residues" evidence="3">
    <location>
        <begin position="578"/>
        <end position="605"/>
    </location>
</feature>
<feature type="domain" description="PNPLA" evidence="4">
    <location>
        <begin position="20"/>
        <end position="288"/>
    </location>
</feature>
<dbReference type="GO" id="GO:0016740">
    <property type="term" value="F:transferase activity"/>
    <property type="evidence" value="ECO:0007669"/>
    <property type="project" value="UniProtKB-KW"/>
</dbReference>
<protein>
    <submittedName>
        <fullName evidence="5">Acyl transferase/acyl hydrolase/lysophospholipase</fullName>
    </submittedName>
</protein>
<feature type="compositionally biased region" description="Basic and acidic residues" evidence="3">
    <location>
        <begin position="522"/>
        <end position="535"/>
    </location>
</feature>
<feature type="compositionally biased region" description="Basic and acidic residues" evidence="3">
    <location>
        <begin position="138"/>
        <end position="147"/>
    </location>
</feature>
<dbReference type="Proteomes" id="UP000800096">
    <property type="component" value="Unassembled WGS sequence"/>
</dbReference>
<dbReference type="PANTHER" id="PTHR24185">
    <property type="entry name" value="CALCIUM-INDEPENDENT PHOSPHOLIPASE A2-GAMMA"/>
    <property type="match status" value="1"/>
</dbReference>
<evidence type="ECO:0000256" key="3">
    <source>
        <dbReference type="SAM" id="MobiDB-lite"/>
    </source>
</evidence>
<name>A0A6A5QMU3_AMPQU</name>
<dbReference type="SUPFAM" id="SSF52151">
    <property type="entry name" value="FabD/lysophospholipase-like"/>
    <property type="match status" value="1"/>
</dbReference>
<evidence type="ECO:0000256" key="2">
    <source>
        <dbReference type="PROSITE-ProRule" id="PRU01161"/>
    </source>
</evidence>
<feature type="region of interest" description="Disordered" evidence="3">
    <location>
        <begin position="429"/>
        <end position="455"/>
    </location>
</feature>
<feature type="region of interest" description="Disordered" evidence="3">
    <location>
        <begin position="500"/>
        <end position="616"/>
    </location>
</feature>
<comment type="caution">
    <text evidence="2">Lacks conserved residue(s) required for the propagation of feature annotation.</text>
</comment>
<dbReference type="EMBL" id="ML979135">
    <property type="protein sequence ID" value="KAF1916178.1"/>
    <property type="molecule type" value="Genomic_DNA"/>
</dbReference>
<dbReference type="PANTHER" id="PTHR24185:SF4">
    <property type="entry name" value="SERINE HYDROLASE, PUTATIVE (AFU_ORTHOLOGUE AFUA_2G07870)-RELATED"/>
    <property type="match status" value="1"/>
</dbReference>
<dbReference type="GO" id="GO:0047499">
    <property type="term" value="F:calcium-independent phospholipase A2 activity"/>
    <property type="evidence" value="ECO:0007669"/>
    <property type="project" value="TreeGrafter"/>
</dbReference>
<dbReference type="CDD" id="cd07216">
    <property type="entry name" value="Pat17_PNPLA8_PNPLA9_like3"/>
    <property type="match status" value="1"/>
</dbReference>
<keyword evidence="1" id="KW-0443">Lipid metabolism</keyword>
<dbReference type="Gene3D" id="3.40.1090.10">
    <property type="entry name" value="Cytosolic phospholipase A2 catalytic domain"/>
    <property type="match status" value="1"/>
</dbReference>
<reference evidence="5" key="1">
    <citation type="journal article" date="2020" name="Stud. Mycol.">
        <title>101 Dothideomycetes genomes: a test case for predicting lifestyles and emergence of pathogens.</title>
        <authorList>
            <person name="Haridas S."/>
            <person name="Albert R."/>
            <person name="Binder M."/>
            <person name="Bloem J."/>
            <person name="Labutti K."/>
            <person name="Salamov A."/>
            <person name="Andreopoulos B."/>
            <person name="Baker S."/>
            <person name="Barry K."/>
            <person name="Bills G."/>
            <person name="Bluhm B."/>
            <person name="Cannon C."/>
            <person name="Castanera R."/>
            <person name="Culley D."/>
            <person name="Daum C."/>
            <person name="Ezra D."/>
            <person name="Gonzalez J."/>
            <person name="Henrissat B."/>
            <person name="Kuo A."/>
            <person name="Liang C."/>
            <person name="Lipzen A."/>
            <person name="Lutzoni F."/>
            <person name="Magnuson J."/>
            <person name="Mondo S."/>
            <person name="Nolan M."/>
            <person name="Ohm R."/>
            <person name="Pangilinan J."/>
            <person name="Park H.-J."/>
            <person name="Ramirez L."/>
            <person name="Alfaro M."/>
            <person name="Sun H."/>
            <person name="Tritt A."/>
            <person name="Yoshinaga Y."/>
            <person name="Zwiers L.-H."/>
            <person name="Turgeon B."/>
            <person name="Goodwin S."/>
            <person name="Spatafora J."/>
            <person name="Crous P."/>
            <person name="Grigoriev I."/>
        </authorList>
    </citation>
    <scope>NUCLEOTIDE SEQUENCE</scope>
    <source>
        <strain evidence="5">HMLAC05119</strain>
    </source>
</reference>
<gene>
    <name evidence="5" type="ORF">BDU57DRAFT_516119</name>
</gene>
<dbReference type="AlphaFoldDB" id="A0A6A5QMU3"/>
<accession>A0A6A5QMU3</accession>
<dbReference type="InterPro" id="IPR002641">
    <property type="entry name" value="PNPLA_dom"/>
</dbReference>
<dbReference type="Pfam" id="PF01734">
    <property type="entry name" value="Patatin"/>
    <property type="match status" value="1"/>
</dbReference>
<proteinExistence type="predicted"/>
<dbReference type="GO" id="GO:0046486">
    <property type="term" value="P:glycerolipid metabolic process"/>
    <property type="evidence" value="ECO:0007669"/>
    <property type="project" value="UniProtKB-ARBA"/>
</dbReference>
<sequence>MAHSGIRRKDTTKGPPLRILSLDGGGVRGYSVLIILQELMHRTFVETEGRAPKRHEVPKPCEHFDLIAGTGTGGLIAIMLGRLRMDVETCKDVYVRMTRKVFETDKTFAGIPYRSTLFKASKLEEAIMECVREHTIYDDEGNDRHDGLSSSADLRTPMSPGSAMPNRRVERSVSNASRYSQIGTAPVNLRIAAMKWGNPHAQLYDNREERTKTAVTAVYRGTKKAGTGQIFLRSYDSRKEPAIEPNATIWQAGRATSATALAFKPIQIGQSVFLDEGSGKYNPSPMVLDEAVCNEWPGREVGVFLSIGTGKRPDSTNAQQHLWWEEFVGGGIGDFAEARRRLIQKIEDCERTHKEMKDHLGKRHVNLEHYYRLNVNVGVGEFGMNEWNALAEISTNTRMYLAEKTVQGMTLDAAAKIARIHFAKIRWERAQKTQSPSGGPQAPNEPLPTVPEPSPMAVELPAVEIHPEYHLTNPDGNRVPFQDRYRTSDDDKYLVVSSDEYPQPSLNDIPPRHSGELISPGRRSDEQFNSDRPDSMHGSTQPTFEERLQYAHAHAPPRPPKTPLQDEARLSTLSASRPSPPNPAPPRPPRGAPLPYPDTDGPPPVANKATKPEFMR</sequence>
<dbReference type="PROSITE" id="PS51635">
    <property type="entry name" value="PNPLA"/>
    <property type="match status" value="1"/>
</dbReference>
<keyword evidence="5" id="KW-0378">Hydrolase</keyword>
<evidence type="ECO:0000259" key="4">
    <source>
        <dbReference type="PROSITE" id="PS51635"/>
    </source>
</evidence>
<evidence type="ECO:0000313" key="5">
    <source>
        <dbReference type="EMBL" id="KAF1916178.1"/>
    </source>
</evidence>
<feature type="region of interest" description="Disordered" evidence="3">
    <location>
        <begin position="138"/>
        <end position="177"/>
    </location>
</feature>
<organism evidence="5 6">
    <name type="scientific">Ampelomyces quisqualis</name>
    <name type="common">Powdery mildew agent</name>
    <dbReference type="NCBI Taxonomy" id="50730"/>
    <lineage>
        <taxon>Eukaryota</taxon>
        <taxon>Fungi</taxon>
        <taxon>Dikarya</taxon>
        <taxon>Ascomycota</taxon>
        <taxon>Pezizomycotina</taxon>
        <taxon>Dothideomycetes</taxon>
        <taxon>Pleosporomycetidae</taxon>
        <taxon>Pleosporales</taxon>
        <taxon>Pleosporineae</taxon>
        <taxon>Phaeosphaeriaceae</taxon>
        <taxon>Ampelomyces</taxon>
    </lineage>
</organism>